<feature type="non-terminal residue" evidence="1">
    <location>
        <position position="54"/>
    </location>
</feature>
<dbReference type="Gene3D" id="2.60.40.10">
    <property type="entry name" value="Immunoglobulins"/>
    <property type="match status" value="1"/>
</dbReference>
<reference evidence="1 2" key="1">
    <citation type="submission" date="2019-01" db="EMBL/GenBank/DDBJ databases">
        <authorList>
            <person name="Alioto T."/>
            <person name="Alioto T."/>
        </authorList>
    </citation>
    <scope>NUCLEOTIDE SEQUENCE [LARGE SCALE GENOMIC DNA]</scope>
</reference>
<dbReference type="AlphaFoldDB" id="A0A485MH15"/>
<evidence type="ECO:0000313" key="2">
    <source>
        <dbReference type="Proteomes" id="UP000386466"/>
    </source>
</evidence>
<dbReference type="InterPro" id="IPR036116">
    <property type="entry name" value="FN3_sf"/>
</dbReference>
<sequence>MIWMLTVLASADASRYVFRNESVRPFSPFEVKVGVFNNKGEGPFSPTTVVYSAE</sequence>
<gene>
    <name evidence="1" type="ORF">LYPA_23C018009</name>
</gene>
<evidence type="ECO:0000313" key="1">
    <source>
        <dbReference type="EMBL" id="VFV19767.1"/>
    </source>
</evidence>
<dbReference type="Proteomes" id="UP000386466">
    <property type="component" value="Unassembled WGS sequence"/>
</dbReference>
<accession>A0A485MH15</accession>
<dbReference type="SUPFAM" id="SSF49265">
    <property type="entry name" value="Fibronectin type III"/>
    <property type="match status" value="1"/>
</dbReference>
<organism evidence="1 2">
    <name type="scientific">Lynx pardinus</name>
    <name type="common">Iberian lynx</name>
    <name type="synonym">Felis pardina</name>
    <dbReference type="NCBI Taxonomy" id="191816"/>
    <lineage>
        <taxon>Eukaryota</taxon>
        <taxon>Metazoa</taxon>
        <taxon>Chordata</taxon>
        <taxon>Craniata</taxon>
        <taxon>Vertebrata</taxon>
        <taxon>Euteleostomi</taxon>
        <taxon>Mammalia</taxon>
        <taxon>Eutheria</taxon>
        <taxon>Laurasiatheria</taxon>
        <taxon>Carnivora</taxon>
        <taxon>Feliformia</taxon>
        <taxon>Felidae</taxon>
        <taxon>Felinae</taxon>
        <taxon>Lynx</taxon>
    </lineage>
</organism>
<protein>
    <submittedName>
        <fullName evidence="1">Uncharacterized protein</fullName>
    </submittedName>
</protein>
<dbReference type="InterPro" id="IPR013783">
    <property type="entry name" value="Ig-like_fold"/>
</dbReference>
<keyword evidence="2" id="KW-1185">Reference proteome</keyword>
<proteinExistence type="predicted"/>
<dbReference type="EMBL" id="CAAGRJ010001732">
    <property type="protein sequence ID" value="VFV19767.1"/>
    <property type="molecule type" value="Genomic_DNA"/>
</dbReference>
<name>A0A485MH15_LYNPA</name>